<accession>A0A1I5TNB6</accession>
<gene>
    <name evidence="1" type="ORF">SAMN05421810_103589</name>
</gene>
<evidence type="ECO:0000313" key="1">
    <source>
        <dbReference type="EMBL" id="SFP84533.1"/>
    </source>
</evidence>
<name>A0A1I5TNB6_9PSEU</name>
<keyword evidence="2" id="KW-1185">Reference proteome</keyword>
<reference evidence="2" key="1">
    <citation type="submission" date="2016-10" db="EMBL/GenBank/DDBJ databases">
        <authorList>
            <person name="Varghese N."/>
            <person name="Submissions S."/>
        </authorList>
    </citation>
    <scope>NUCLEOTIDE SEQUENCE [LARGE SCALE GENOMIC DNA]</scope>
    <source>
        <strain evidence="2">CGMCC 4.5579</strain>
    </source>
</reference>
<organism evidence="1 2">
    <name type="scientific">Amycolatopsis arida</name>
    <dbReference type="NCBI Taxonomy" id="587909"/>
    <lineage>
        <taxon>Bacteria</taxon>
        <taxon>Bacillati</taxon>
        <taxon>Actinomycetota</taxon>
        <taxon>Actinomycetes</taxon>
        <taxon>Pseudonocardiales</taxon>
        <taxon>Pseudonocardiaceae</taxon>
        <taxon>Amycolatopsis</taxon>
    </lineage>
</organism>
<proteinExistence type="predicted"/>
<protein>
    <recommendedName>
        <fullName evidence="3">PE family protein</fullName>
    </recommendedName>
</protein>
<dbReference type="AlphaFoldDB" id="A0A1I5TNB6"/>
<evidence type="ECO:0008006" key="3">
    <source>
        <dbReference type="Google" id="ProtNLM"/>
    </source>
</evidence>
<sequence>MPAMPAVLVGKAAAGGAPMPGGGASGGYRFDETQIDGIIQQWEDLLADLEADERDAESLAKVKAPGREFASGDFVSRANPSGKAFLEQSDRMRKYVQQYLDALKNAKKATATTEENAEADIRATGAGQA</sequence>
<dbReference type="EMBL" id="FOWW01000003">
    <property type="protein sequence ID" value="SFP84533.1"/>
    <property type="molecule type" value="Genomic_DNA"/>
</dbReference>
<evidence type="ECO:0000313" key="2">
    <source>
        <dbReference type="Proteomes" id="UP000198727"/>
    </source>
</evidence>
<dbReference type="Proteomes" id="UP000198727">
    <property type="component" value="Unassembled WGS sequence"/>
</dbReference>
<dbReference type="STRING" id="587909.SAMN05421810_103589"/>